<dbReference type="Proteomes" id="UP000237846">
    <property type="component" value="Unassembled WGS sequence"/>
</dbReference>
<name>A0A2T0Q0P9_9ACTN</name>
<evidence type="ECO:0000313" key="2">
    <source>
        <dbReference type="EMBL" id="PRX97372.1"/>
    </source>
</evidence>
<sequence>MDHYTADIETIGNWLDLNLEGDDCISADELTPSETDRVTPNDSVDSRCGC</sequence>
<dbReference type="EMBL" id="PVZC01000006">
    <property type="protein sequence ID" value="PRX97372.1"/>
    <property type="molecule type" value="Genomic_DNA"/>
</dbReference>
<reference evidence="2 3" key="1">
    <citation type="submission" date="2018-03" db="EMBL/GenBank/DDBJ databases">
        <title>Genomic Encyclopedia of Archaeal and Bacterial Type Strains, Phase II (KMG-II): from individual species to whole genera.</title>
        <authorList>
            <person name="Goeker M."/>
        </authorList>
    </citation>
    <scope>NUCLEOTIDE SEQUENCE [LARGE SCALE GENOMIC DNA]</scope>
    <source>
        <strain evidence="2 3">DSM 45601</strain>
    </source>
</reference>
<comment type="caution">
    <text evidence="2">The sequence shown here is derived from an EMBL/GenBank/DDBJ whole genome shotgun (WGS) entry which is preliminary data.</text>
</comment>
<proteinExistence type="predicted"/>
<gene>
    <name evidence="2" type="ORF">CLV72_106410</name>
</gene>
<dbReference type="AlphaFoldDB" id="A0A2T0Q0P9"/>
<evidence type="ECO:0000256" key="1">
    <source>
        <dbReference type="SAM" id="MobiDB-lite"/>
    </source>
</evidence>
<protein>
    <submittedName>
        <fullName evidence="2">Uncharacterized protein</fullName>
    </submittedName>
</protein>
<keyword evidence="3" id="KW-1185">Reference proteome</keyword>
<feature type="region of interest" description="Disordered" evidence="1">
    <location>
        <begin position="27"/>
        <end position="50"/>
    </location>
</feature>
<accession>A0A2T0Q0P9</accession>
<organism evidence="2 3">
    <name type="scientific">Allonocardiopsis opalescens</name>
    <dbReference type="NCBI Taxonomy" id="1144618"/>
    <lineage>
        <taxon>Bacteria</taxon>
        <taxon>Bacillati</taxon>
        <taxon>Actinomycetota</taxon>
        <taxon>Actinomycetes</taxon>
        <taxon>Streptosporangiales</taxon>
        <taxon>Allonocardiopsis</taxon>
    </lineage>
</organism>
<evidence type="ECO:0000313" key="3">
    <source>
        <dbReference type="Proteomes" id="UP000237846"/>
    </source>
</evidence>